<dbReference type="EMBL" id="QGNW01001064">
    <property type="protein sequence ID" value="RVW57168.1"/>
    <property type="molecule type" value="Genomic_DNA"/>
</dbReference>
<feature type="compositionally biased region" description="Low complexity" evidence="1">
    <location>
        <begin position="10"/>
        <end position="20"/>
    </location>
</feature>
<sequence>MPWWQNIAFSSPSSSSSTSSSRRRLTRARKLRHVRGNHIDALVRSRSSAEPKDLLPLPLRLPVSTIRLSACRPWCRIRCRAGIGSAFSSQRRLQFEFEL</sequence>
<feature type="region of interest" description="Disordered" evidence="1">
    <location>
        <begin position="1"/>
        <end position="27"/>
    </location>
</feature>
<dbReference type="AlphaFoldDB" id="A0A438FB25"/>
<evidence type="ECO:0000256" key="1">
    <source>
        <dbReference type="SAM" id="MobiDB-lite"/>
    </source>
</evidence>
<accession>A0A438FB25</accession>
<evidence type="ECO:0000313" key="3">
    <source>
        <dbReference type="Proteomes" id="UP000288805"/>
    </source>
</evidence>
<dbReference type="Proteomes" id="UP000288805">
    <property type="component" value="Unassembled WGS sequence"/>
</dbReference>
<organism evidence="2 3">
    <name type="scientific">Vitis vinifera</name>
    <name type="common">Grape</name>
    <dbReference type="NCBI Taxonomy" id="29760"/>
    <lineage>
        <taxon>Eukaryota</taxon>
        <taxon>Viridiplantae</taxon>
        <taxon>Streptophyta</taxon>
        <taxon>Embryophyta</taxon>
        <taxon>Tracheophyta</taxon>
        <taxon>Spermatophyta</taxon>
        <taxon>Magnoliopsida</taxon>
        <taxon>eudicotyledons</taxon>
        <taxon>Gunneridae</taxon>
        <taxon>Pentapetalae</taxon>
        <taxon>rosids</taxon>
        <taxon>Vitales</taxon>
        <taxon>Vitaceae</taxon>
        <taxon>Viteae</taxon>
        <taxon>Vitis</taxon>
    </lineage>
</organism>
<name>A0A438FB25_VITVI</name>
<protein>
    <submittedName>
        <fullName evidence="2">Uncharacterized protein</fullName>
    </submittedName>
</protein>
<reference evidence="2 3" key="1">
    <citation type="journal article" date="2018" name="PLoS Genet.">
        <title>Population sequencing reveals clonal diversity and ancestral inbreeding in the grapevine cultivar Chardonnay.</title>
        <authorList>
            <person name="Roach M.J."/>
            <person name="Johnson D.L."/>
            <person name="Bohlmann J."/>
            <person name="van Vuuren H.J."/>
            <person name="Jones S.J."/>
            <person name="Pretorius I.S."/>
            <person name="Schmidt S.A."/>
            <person name="Borneman A.R."/>
        </authorList>
    </citation>
    <scope>NUCLEOTIDE SEQUENCE [LARGE SCALE GENOMIC DNA]</scope>
    <source>
        <strain evidence="3">cv. Chardonnay</strain>
        <tissue evidence="2">Leaf</tissue>
    </source>
</reference>
<evidence type="ECO:0000313" key="2">
    <source>
        <dbReference type="EMBL" id="RVW57168.1"/>
    </source>
</evidence>
<proteinExistence type="predicted"/>
<gene>
    <name evidence="2" type="ORF">CK203_101768</name>
</gene>
<comment type="caution">
    <text evidence="2">The sequence shown here is derived from an EMBL/GenBank/DDBJ whole genome shotgun (WGS) entry which is preliminary data.</text>
</comment>